<keyword evidence="2 5" id="KW-0436">Ligase</keyword>
<dbReference type="OrthoDB" id="3172305at2"/>
<name>A0A1I1CP65_9PSEU</name>
<dbReference type="EMBL" id="FOKG01000038">
    <property type="protein sequence ID" value="SFB63846.1"/>
    <property type="molecule type" value="Genomic_DNA"/>
</dbReference>
<dbReference type="PANTHER" id="PTHR43767">
    <property type="entry name" value="LONG-CHAIN-FATTY-ACID--COA LIGASE"/>
    <property type="match status" value="1"/>
</dbReference>
<organism evidence="5 6">
    <name type="scientific">Amycolatopsis marina</name>
    <dbReference type="NCBI Taxonomy" id="490629"/>
    <lineage>
        <taxon>Bacteria</taxon>
        <taxon>Bacillati</taxon>
        <taxon>Actinomycetota</taxon>
        <taxon>Actinomycetes</taxon>
        <taxon>Pseudonocardiales</taxon>
        <taxon>Pseudonocardiaceae</taxon>
        <taxon>Amycolatopsis</taxon>
    </lineage>
</organism>
<gene>
    <name evidence="5" type="ORF">SAMN05216266_1385</name>
</gene>
<dbReference type="PANTHER" id="PTHR43767:SF1">
    <property type="entry name" value="NONRIBOSOMAL PEPTIDE SYNTHASE PES1 (EUROFUNG)-RELATED"/>
    <property type="match status" value="1"/>
</dbReference>
<dbReference type="AlphaFoldDB" id="A0A1I1CP65"/>
<dbReference type="GO" id="GO:0016878">
    <property type="term" value="F:acid-thiol ligase activity"/>
    <property type="evidence" value="ECO:0007669"/>
    <property type="project" value="UniProtKB-ARBA"/>
</dbReference>
<proteinExistence type="inferred from homology"/>
<evidence type="ECO:0000256" key="1">
    <source>
        <dbReference type="ARBA" id="ARBA00006432"/>
    </source>
</evidence>
<dbReference type="InterPro" id="IPR050237">
    <property type="entry name" value="ATP-dep_AMP-bd_enzyme"/>
</dbReference>
<protein>
    <submittedName>
        <fullName evidence="5">Acyl-CoA synthetase (AMP-forming)/AMP-acid ligase II</fullName>
    </submittedName>
</protein>
<dbReference type="Gene3D" id="3.30.300.30">
    <property type="match status" value="1"/>
</dbReference>
<evidence type="ECO:0000313" key="6">
    <source>
        <dbReference type="Proteomes" id="UP000243799"/>
    </source>
</evidence>
<dbReference type="NCBIfam" id="NF004837">
    <property type="entry name" value="PRK06187.1"/>
    <property type="match status" value="1"/>
</dbReference>
<dbReference type="RefSeq" id="WP_091679671.1">
    <property type="nucleotide sequence ID" value="NZ_FOKG01000038.1"/>
</dbReference>
<accession>A0A1I1CP65</accession>
<dbReference type="Proteomes" id="UP000243799">
    <property type="component" value="Unassembled WGS sequence"/>
</dbReference>
<dbReference type="Pfam" id="PF00501">
    <property type="entry name" value="AMP-binding"/>
    <property type="match status" value="1"/>
</dbReference>
<dbReference type="Gene3D" id="3.40.50.12780">
    <property type="entry name" value="N-terminal domain of ligase-like"/>
    <property type="match status" value="1"/>
</dbReference>
<evidence type="ECO:0000259" key="4">
    <source>
        <dbReference type="Pfam" id="PF13193"/>
    </source>
</evidence>
<dbReference type="InterPro" id="IPR000873">
    <property type="entry name" value="AMP-dep_synth/lig_dom"/>
</dbReference>
<evidence type="ECO:0000313" key="5">
    <source>
        <dbReference type="EMBL" id="SFB63846.1"/>
    </source>
</evidence>
<reference evidence="6" key="1">
    <citation type="submission" date="2016-10" db="EMBL/GenBank/DDBJ databases">
        <authorList>
            <person name="Varghese N."/>
            <person name="Submissions S."/>
        </authorList>
    </citation>
    <scope>NUCLEOTIDE SEQUENCE [LARGE SCALE GENOMIC DNA]</scope>
    <source>
        <strain evidence="6">CGMCC 4.3568</strain>
    </source>
</reference>
<comment type="similarity">
    <text evidence="1">Belongs to the ATP-dependent AMP-binding enzyme family.</text>
</comment>
<keyword evidence="6" id="KW-1185">Reference proteome</keyword>
<sequence length="515" mass="55934">MYLTQTLHQAVQQDPDRLLTVDGQRSRSVGESCDRIARLAGGLRGLGVATDDRVGMLGLNSDRYHEYLLAVPWADAVLNPVNNRWSAAEIAYALNESETRVLLVDENFREMAGQLRERCDGLETLVYCGDGVCPDDMVAYEGLIADADPVEDARRGGDALFGLFYTGGTTGSPKGVMLSHDSVLMNALGCFATGDWLSQGGRMLHVAPMFHLADIFVWVSGLFTGATHVMVSGFTPQGLLATMAEHKITDVLLVPTMIQLMVDHPDAQGADLSELRHVLYGTSPISETLLNRASELFSRASFAQAYGMTELSPVATVLRPSDHADPELRRSAGRAAPHAEVRIVDESDNEVGRGVVGEIVVRGDHVMLGYWKREQDTATALRGGWMHTGDAGYMNERGYVFVVDRIKDMIISGGENVYSAEVENVLGKHPAVAACAVIGVPDDEWGERVHAVVVLRPGLTSSAAELREFCRGHIAAYKSPRSAEFVDALPVSGAGKILKRELRRRYWPDGGRGVG</sequence>
<feature type="domain" description="AMP-dependent synthetase/ligase" evidence="3">
    <location>
        <begin position="8"/>
        <end position="371"/>
    </location>
</feature>
<dbReference type="STRING" id="490629.SAMN05216266_1385"/>
<evidence type="ECO:0000256" key="2">
    <source>
        <dbReference type="ARBA" id="ARBA00022598"/>
    </source>
</evidence>
<dbReference type="CDD" id="cd17631">
    <property type="entry name" value="FACL_FadD13-like"/>
    <property type="match status" value="1"/>
</dbReference>
<dbReference type="Pfam" id="PF13193">
    <property type="entry name" value="AMP-binding_C"/>
    <property type="match status" value="1"/>
</dbReference>
<dbReference type="FunFam" id="3.30.300.30:FF:000008">
    <property type="entry name" value="2,3-dihydroxybenzoate-AMP ligase"/>
    <property type="match status" value="1"/>
</dbReference>
<evidence type="ECO:0000259" key="3">
    <source>
        <dbReference type="Pfam" id="PF00501"/>
    </source>
</evidence>
<dbReference type="InterPro" id="IPR045851">
    <property type="entry name" value="AMP-bd_C_sf"/>
</dbReference>
<feature type="domain" description="AMP-binding enzyme C-terminal" evidence="4">
    <location>
        <begin position="421"/>
        <end position="496"/>
    </location>
</feature>
<dbReference type="SUPFAM" id="SSF56801">
    <property type="entry name" value="Acetyl-CoA synthetase-like"/>
    <property type="match status" value="1"/>
</dbReference>
<dbReference type="InterPro" id="IPR042099">
    <property type="entry name" value="ANL_N_sf"/>
</dbReference>
<dbReference type="InterPro" id="IPR025110">
    <property type="entry name" value="AMP-bd_C"/>
</dbReference>